<reference evidence="2" key="1">
    <citation type="journal article" date="2012" name="PLoS ONE">
        <title>Gene sets for utilization of primary and secondary nutrition supplies in the distal gut of endangered iberian lynx.</title>
        <authorList>
            <person name="Alcaide M."/>
            <person name="Messina E."/>
            <person name="Richter M."/>
            <person name="Bargiela R."/>
            <person name="Peplies J."/>
            <person name="Huws S.A."/>
            <person name="Newbold C.J."/>
            <person name="Golyshin P.N."/>
            <person name="Simon M.A."/>
            <person name="Lopez G."/>
            <person name="Yakimov M.M."/>
            <person name="Ferrer M."/>
        </authorList>
    </citation>
    <scope>NUCLEOTIDE SEQUENCE</scope>
</reference>
<organism evidence="2">
    <name type="scientific">gut metagenome</name>
    <dbReference type="NCBI Taxonomy" id="749906"/>
    <lineage>
        <taxon>unclassified sequences</taxon>
        <taxon>metagenomes</taxon>
        <taxon>organismal metagenomes</taxon>
    </lineage>
</organism>
<dbReference type="InterPro" id="IPR010982">
    <property type="entry name" value="Lambda_DNA-bd_dom_sf"/>
</dbReference>
<sequence length="41" mass="4849">RMYYDLKECGARIQALRKEKGMTQEQLATKLNINTDSTWKD</sequence>
<evidence type="ECO:0000259" key="1">
    <source>
        <dbReference type="PROSITE" id="PS50943"/>
    </source>
</evidence>
<dbReference type="Gene3D" id="1.10.260.40">
    <property type="entry name" value="lambda repressor-like DNA-binding domains"/>
    <property type="match status" value="1"/>
</dbReference>
<dbReference type="GO" id="GO:0003677">
    <property type="term" value="F:DNA binding"/>
    <property type="evidence" value="ECO:0007669"/>
    <property type="project" value="UniProtKB-KW"/>
</dbReference>
<accession>J9FUU5</accession>
<dbReference type="InterPro" id="IPR001387">
    <property type="entry name" value="Cro/C1-type_HTH"/>
</dbReference>
<feature type="domain" description="HTH cro/C1-type" evidence="1">
    <location>
        <begin position="13"/>
        <end position="33"/>
    </location>
</feature>
<name>J9FUU5_9ZZZZ</name>
<evidence type="ECO:0000313" key="2">
    <source>
        <dbReference type="EMBL" id="EJW98273.1"/>
    </source>
</evidence>
<gene>
    <name evidence="2" type="ORF">EVA_13619</name>
</gene>
<dbReference type="EMBL" id="AMCI01004342">
    <property type="protein sequence ID" value="EJW98273.1"/>
    <property type="molecule type" value="Genomic_DNA"/>
</dbReference>
<dbReference type="SUPFAM" id="SSF47413">
    <property type="entry name" value="lambda repressor-like DNA-binding domains"/>
    <property type="match status" value="1"/>
</dbReference>
<dbReference type="CDD" id="cd00093">
    <property type="entry name" value="HTH_XRE"/>
    <property type="match status" value="1"/>
</dbReference>
<dbReference type="AlphaFoldDB" id="J9FUU5"/>
<feature type="non-terminal residue" evidence="2">
    <location>
        <position position="1"/>
    </location>
</feature>
<dbReference type="Pfam" id="PF01381">
    <property type="entry name" value="HTH_3"/>
    <property type="match status" value="1"/>
</dbReference>
<protein>
    <submittedName>
        <fullName evidence="2">DNA-binding helix-turn-helix protein</fullName>
    </submittedName>
</protein>
<proteinExistence type="predicted"/>
<keyword evidence="2" id="KW-0238">DNA-binding</keyword>
<comment type="caution">
    <text evidence="2">The sequence shown here is derived from an EMBL/GenBank/DDBJ whole genome shotgun (WGS) entry which is preliminary data.</text>
</comment>
<dbReference type="PROSITE" id="PS50943">
    <property type="entry name" value="HTH_CROC1"/>
    <property type="match status" value="1"/>
</dbReference>